<dbReference type="SUPFAM" id="SSF56672">
    <property type="entry name" value="DNA/RNA polymerases"/>
    <property type="match status" value="1"/>
</dbReference>
<feature type="compositionally biased region" description="Basic and acidic residues" evidence="2">
    <location>
        <begin position="262"/>
        <end position="284"/>
    </location>
</feature>
<feature type="region of interest" description="Disordered" evidence="2">
    <location>
        <begin position="219"/>
        <end position="296"/>
    </location>
</feature>
<feature type="compositionally biased region" description="Basic and acidic residues" evidence="2">
    <location>
        <begin position="553"/>
        <end position="565"/>
    </location>
</feature>
<dbReference type="InterPro" id="IPR021109">
    <property type="entry name" value="Peptidase_aspartic_dom_sf"/>
</dbReference>
<feature type="region of interest" description="Disordered" evidence="2">
    <location>
        <begin position="491"/>
        <end position="625"/>
    </location>
</feature>
<dbReference type="OrthoDB" id="5875288at2759"/>
<dbReference type="Gene3D" id="1.20.5.1890">
    <property type="match status" value="1"/>
</dbReference>
<protein>
    <recommendedName>
        <fullName evidence="4">Retrotransposon gag domain-containing protein</fullName>
    </recommendedName>
</protein>
<dbReference type="HOGENOM" id="CLU_000999_0_0_1"/>
<dbReference type="STRING" id="31234.E3N4Y1"/>
<dbReference type="SUPFAM" id="SSF50630">
    <property type="entry name" value="Acid proteases"/>
    <property type="match status" value="1"/>
</dbReference>
<feature type="region of interest" description="Disordered" evidence="2">
    <location>
        <begin position="81"/>
        <end position="203"/>
    </location>
</feature>
<feature type="compositionally biased region" description="Pro residues" evidence="2">
    <location>
        <begin position="1152"/>
        <end position="1167"/>
    </location>
</feature>
<feature type="compositionally biased region" description="Low complexity" evidence="2">
    <location>
        <begin position="1136"/>
        <end position="1151"/>
    </location>
</feature>
<organism evidence="6">
    <name type="scientific">Caenorhabditis remanei</name>
    <name type="common">Caenorhabditis vulgaris</name>
    <dbReference type="NCBI Taxonomy" id="31234"/>
    <lineage>
        <taxon>Eukaryota</taxon>
        <taxon>Metazoa</taxon>
        <taxon>Ecdysozoa</taxon>
        <taxon>Nematoda</taxon>
        <taxon>Chromadorea</taxon>
        <taxon>Rhabditida</taxon>
        <taxon>Rhabditina</taxon>
        <taxon>Rhabditomorpha</taxon>
        <taxon>Rhabditoidea</taxon>
        <taxon>Rhabditidae</taxon>
        <taxon>Peloderinae</taxon>
        <taxon>Caenorhabditis</taxon>
    </lineage>
</organism>
<dbReference type="InterPro" id="IPR034122">
    <property type="entry name" value="Retropepsin-like_bacterial"/>
</dbReference>
<proteinExistence type="predicted"/>
<dbReference type="Gene3D" id="2.40.70.10">
    <property type="entry name" value="Acid Proteases"/>
    <property type="match status" value="1"/>
</dbReference>
<evidence type="ECO:0000259" key="4">
    <source>
        <dbReference type="Pfam" id="PF03732"/>
    </source>
</evidence>
<feature type="coiled-coil region" evidence="1">
    <location>
        <begin position="1012"/>
        <end position="1039"/>
    </location>
</feature>
<feature type="domain" description="Retrotransposon gag" evidence="4">
    <location>
        <begin position="345"/>
        <end position="424"/>
    </location>
</feature>
<name>E3N4Y1_CAERE</name>
<dbReference type="InterPro" id="IPR005162">
    <property type="entry name" value="Retrotrans_gag_dom"/>
</dbReference>
<dbReference type="InterPro" id="IPR043502">
    <property type="entry name" value="DNA/RNA_pol_sf"/>
</dbReference>
<reference evidence="5" key="1">
    <citation type="submission" date="2007-07" db="EMBL/GenBank/DDBJ databases">
        <title>PCAP assembly of the Caenorhabditis remanei genome.</title>
        <authorList>
            <consortium name="The Caenorhabditis remanei Sequencing Consortium"/>
            <person name="Wilson R.K."/>
        </authorList>
    </citation>
    <scope>NUCLEOTIDE SEQUENCE [LARGE SCALE GENOMIC DNA]</scope>
    <source>
        <strain evidence="5">PB4641</strain>
    </source>
</reference>
<evidence type="ECO:0000313" key="5">
    <source>
        <dbReference type="EMBL" id="EFO86947.1"/>
    </source>
</evidence>
<sequence length="1963" mass="222648">MPTGTTVFYWVLIGICLVKKPHQNALSEPTVVMSSLAAKRAFNRQPIGTRTNATSNATATMSAVKGVRVTNSAKLSLQWNRSEEEREEARRTANREREERLKRREKEQFDAFTKSVEKPKQASRPVRGNPADSTPRDLTATLPQTPGQLLNAELPTPRAHFPNPVEDFSSPGSNYQTPSQFPLKETPILSRREGPTGSPQPTHKVRDFFARFLSFFDNSEEDPQDQTSGKPTENEQEEVLTPNPSDLKEKNPTPNSTPPGKPGKEEKSFTRKPEKPNMEKKELAGDLQWEEDSPAETEPLKALRAVAGHVPKFSKGNTAALRRWLVDYRLALHNLNIKQEAGARILPFFLDGLAKQRYHQLPAAQKATWTDVVENLIRAFEVPGDRELAQQEITTLKQGELTITEYARRLRTLGEYAYEGMPENVRESLLLNHFMHHAAPHLRKKLLQMENVPKTLEEMIRKAERFQRLHNLDEEKEDEQLVAAMSQLMRPAPDQDREMTGRPSYRQPSAPPLESGTQPSWRYGGRDPPNYRNGGGPNFQRNDRQNFRPNFRQNDRPNYRQDNRPPMRGRGPPLQYPPNRFPMEPPRGRFPMESPPNRFRPEQPPGRNYRNEERSQDERNFHRGRGFPNKLLAYLTISMMLVGLAQAGKPQICGFQQGGNMFVPPSVLPCEPPKTPIVATKADIFELRSDPMRQIAHSCYKQTFQVQTFSFLKFYVTAKMTNPGENVFQSVRVQECREAVRLKKFAGKDLIESPKGVFRSAHASEVAENHTAWFGSTHFNHEEIIIVVGEVASFDGATTISTLGDTSKCLYSSGYCKTEKTTIVWMESAPFQSCKYQRMTSADAFISDKHIAIPELRMFAAISQDMRFTDTEAKGCTVGNVYFTDDGKMISFPELPSDLWIPDYVRMKEGHHRRKRTLLLVPGPNNITMALNLGEKFAVPIIQRLFTVDALEKIERFETEPISDPRILNEIKTFGVTNELLMTRAERYESERKNSLGHQLIVLKCIRIMQYKFRTTERLNNLKRELTAAESELLKIMSSDLVNVFDPLLDLEFGVSEETDSTPHADYKFPRFDEDKVLKMEYRTPYIEVEYVPPTIRTVTIAPTTTTTQQPTVVVPRTVAPTRAQVPNPPEPTNPPQTTTPKPQTPRTTPAITPPPKPTPPRLPPVTTPSTTTTTTNLPQVQTWEEYIPESNRNVVFEKPQERPFHSPAIDLFMNTCMQQREATILFQTVLNIDPTAAVRQLMKRTDIAARKAGQGILVTQCKTVEPEEIIWDRKINNTCFDLVPMMIDGKIWFLLEGTDDLVAESGSVECTTPQETGKIHKEDLVWRNEKGSETWVQTFNRPIRREANQFLFQTPTVVGKDLLGPGTSSAADEELSKMYRQKVNNIAFKLLEENVVKAKDFITNTVRVHKDRVANTLESIWNQAGKRVFETVKTVVFDVTKFLLIIIVPLAVIVILVIILYAYCKYKLARKAATVTARQMIEMATKQLRSVNYVDQTPTRKCYVATNIEDEYPIPGVYSVLHHHNKGHLPVIQVEMDGRTLHALIDTGAGVSYLPESMVQPEQIESGKQIANAANGSVIKFIGSTQQKIRIGDIVVDQLLLVSVNGDCPSEMLLGIDFVRNLNRQGYPINFDMVNKKLTIGKEVALICSVELAPERDTIRVVVLFKCIVNPRSEALIPAKLKNYRAEMGNEFMIQDNQRESDDIYTVARTVVNTDDEGKTLLQLCNPSAKSIQLYAGQALATATIYEQVWDEGYTPPEADWTSKLPRLPTETPPGYQPSDEIDLSKSIFTEDQKRRLKEIINQHKEAFVAPDGVLGCYTGPIKHRIDFVKDAIIPPPKNYRIPLERRREVEKQIKEMERQGIIRESSSPFAAPIVLLLEVTAENPYTNKANIDDVQFEVGNKILLRKGSKDKLSPHFLCPLEVIKTEDPNITIKGFGRVTRNGDKRETGVHKDSYNKVIESK</sequence>
<keyword evidence="3" id="KW-0812">Transmembrane</keyword>
<evidence type="ECO:0000256" key="1">
    <source>
        <dbReference type="SAM" id="Coils"/>
    </source>
</evidence>
<feature type="compositionally biased region" description="Polar residues" evidence="2">
    <location>
        <begin position="170"/>
        <end position="180"/>
    </location>
</feature>
<dbReference type="CDD" id="cd05483">
    <property type="entry name" value="retropepsin_like_bacteria"/>
    <property type="match status" value="1"/>
</dbReference>
<keyword evidence="6" id="KW-1185">Reference proteome</keyword>
<keyword evidence="1" id="KW-0175">Coiled coil</keyword>
<feature type="compositionally biased region" description="Basic and acidic residues" evidence="2">
    <location>
        <begin position="81"/>
        <end position="120"/>
    </location>
</feature>
<dbReference type="EMBL" id="DS268529">
    <property type="protein sequence ID" value="EFO86947.1"/>
    <property type="molecule type" value="Genomic_DNA"/>
</dbReference>
<feature type="compositionally biased region" description="Pro residues" evidence="2">
    <location>
        <begin position="574"/>
        <end position="585"/>
    </location>
</feature>
<evidence type="ECO:0000256" key="3">
    <source>
        <dbReference type="SAM" id="Phobius"/>
    </source>
</evidence>
<feature type="transmembrane region" description="Helical" evidence="3">
    <location>
        <begin position="1443"/>
        <end position="1464"/>
    </location>
</feature>
<keyword evidence="3" id="KW-1133">Transmembrane helix</keyword>
<dbReference type="Pfam" id="PF03732">
    <property type="entry name" value="Retrotrans_gag"/>
    <property type="match status" value="1"/>
</dbReference>
<feature type="compositionally biased region" description="Basic and acidic residues" evidence="2">
    <location>
        <begin position="609"/>
        <end position="621"/>
    </location>
</feature>
<evidence type="ECO:0000313" key="6">
    <source>
        <dbReference type="Proteomes" id="UP000008281"/>
    </source>
</evidence>
<feature type="region of interest" description="Disordered" evidence="2">
    <location>
        <begin position="1761"/>
        <end position="1782"/>
    </location>
</feature>
<dbReference type="InParanoid" id="E3N4Y1"/>
<evidence type="ECO:0000256" key="2">
    <source>
        <dbReference type="SAM" id="MobiDB-lite"/>
    </source>
</evidence>
<feature type="region of interest" description="Disordered" evidence="2">
    <location>
        <begin position="1117"/>
        <end position="1175"/>
    </location>
</feature>
<dbReference type="Gene3D" id="3.10.10.10">
    <property type="entry name" value="HIV Type 1 Reverse Transcriptase, subunit A, domain 1"/>
    <property type="match status" value="1"/>
</dbReference>
<keyword evidence="3" id="KW-0472">Membrane</keyword>
<accession>E3N4Y1</accession>
<dbReference type="Proteomes" id="UP000008281">
    <property type="component" value="Unassembled WGS sequence"/>
</dbReference>
<gene>
    <name evidence="5" type="ORF">CRE_09721</name>
</gene>
<dbReference type="Pfam" id="PF13975">
    <property type="entry name" value="gag-asp_proteas"/>
    <property type="match status" value="1"/>
</dbReference>